<evidence type="ECO:0000259" key="6">
    <source>
        <dbReference type="Pfam" id="PF01408"/>
    </source>
</evidence>
<comment type="catalytic activity">
    <reaction evidence="5">
        <text>D-xylose + NADP(+) = D-xylono-1,5-lactone + NADPH + H(+)</text>
        <dbReference type="Rhea" id="RHEA:22000"/>
        <dbReference type="ChEBI" id="CHEBI:15378"/>
        <dbReference type="ChEBI" id="CHEBI:15867"/>
        <dbReference type="ChEBI" id="CHEBI:53455"/>
        <dbReference type="ChEBI" id="CHEBI:57783"/>
        <dbReference type="ChEBI" id="CHEBI:58349"/>
        <dbReference type="EC" id="1.1.1.179"/>
    </reaction>
</comment>
<evidence type="ECO:0000313" key="9">
    <source>
        <dbReference type="Proteomes" id="UP000241587"/>
    </source>
</evidence>
<dbReference type="Pfam" id="PF01408">
    <property type="entry name" value="GFO_IDH_MocA"/>
    <property type="match status" value="1"/>
</dbReference>
<dbReference type="Gene3D" id="3.40.50.720">
    <property type="entry name" value="NAD(P)-binding Rossmann-like Domain"/>
    <property type="match status" value="1"/>
</dbReference>
<dbReference type="Proteomes" id="UP000241587">
    <property type="component" value="Unassembled WGS sequence"/>
</dbReference>
<dbReference type="EMBL" id="PVEM01000006">
    <property type="protein sequence ID" value="PTD08249.1"/>
    <property type="molecule type" value="Genomic_DNA"/>
</dbReference>
<accession>A0A2T4GXM1</accession>
<protein>
    <recommendedName>
        <fullName evidence="3">D-xylose 1-dehydrogenase (NADP(+), D-xylono-1,5-lactone-forming)</fullName>
        <ecNumber evidence="3">1.1.1.179</ecNumber>
    </recommendedName>
    <alternativeName>
        <fullName evidence="4">D-xylose-NADP dehydrogenase</fullName>
    </alternativeName>
</protein>
<gene>
    <name evidence="8" type="ORF">FCULG_00005405</name>
</gene>
<dbReference type="AlphaFoldDB" id="A0A2T4GXM1"/>
<sequence length="334" mass="36686">MAVLRWGVLGTSFISDLVAKAILSSKNSTISAVFGRNEERLATFANKHNIAERYTSMDELLDKAPIDVVYVGLPNHMHKSAVLAAAKRGKAILSEKSLAATLEDAKTIEKSVKDANVFFLEGLMYLTHPVMKKMQQLLLEDRIGTIRSVTGHYSMNVSKIVNPYNMGTIYNLGCYPVSLLQFVMETAFGKDAFAGRQSHGVGNVVNEKTVHVRDAALTVRFNNGVLATLQSSDSHGGDNSFTILGDKGKLSFVTNPWFPLPGDNIIEVKAYDGEAEKIVVPGEMDVFGYQVKTVEDCLSRGVKEAERPSPNIEKSVEIMGMLTEWENGIQSQHK</sequence>
<dbReference type="PANTHER" id="PTHR22604:SF105">
    <property type="entry name" value="TRANS-1,2-DIHYDROBENZENE-1,2-DIOL DEHYDROGENASE"/>
    <property type="match status" value="1"/>
</dbReference>
<dbReference type="InterPro" id="IPR000683">
    <property type="entry name" value="Gfo/Idh/MocA-like_OxRdtase_N"/>
</dbReference>
<dbReference type="EC" id="1.1.1.179" evidence="3"/>
<feature type="domain" description="Gfo/Idh/MocA-like oxidoreductase N-terminal" evidence="6">
    <location>
        <begin position="4"/>
        <end position="119"/>
    </location>
</feature>
<dbReference type="GO" id="GO:0047837">
    <property type="term" value="F:D-xylose 1-dehydrogenase (NADP+) activity"/>
    <property type="evidence" value="ECO:0007669"/>
    <property type="project" value="UniProtKB-EC"/>
</dbReference>
<evidence type="ECO:0000256" key="4">
    <source>
        <dbReference type="ARBA" id="ARBA00042988"/>
    </source>
</evidence>
<dbReference type="OrthoDB" id="6417021at2759"/>
<dbReference type="InterPro" id="IPR036291">
    <property type="entry name" value="NAD(P)-bd_dom_sf"/>
</dbReference>
<comment type="similarity">
    <text evidence="1">Belongs to the Gfo/Idh/MocA family.</text>
</comment>
<dbReference type="InterPro" id="IPR050984">
    <property type="entry name" value="Gfo/Idh/MocA_domain"/>
</dbReference>
<dbReference type="SUPFAM" id="SSF51735">
    <property type="entry name" value="NAD(P)-binding Rossmann-fold domains"/>
    <property type="match status" value="1"/>
</dbReference>
<keyword evidence="2" id="KW-0560">Oxidoreductase</keyword>
<feature type="domain" description="GFO/IDH/MocA-like oxidoreductase" evidence="7">
    <location>
        <begin position="132"/>
        <end position="250"/>
    </location>
</feature>
<comment type="caution">
    <text evidence="8">The sequence shown here is derived from an EMBL/GenBank/DDBJ whole genome shotgun (WGS) entry which is preliminary data.</text>
</comment>
<keyword evidence="9" id="KW-1185">Reference proteome</keyword>
<proteinExistence type="inferred from homology"/>
<organism evidence="8 9">
    <name type="scientific">Fusarium culmorum</name>
    <dbReference type="NCBI Taxonomy" id="5516"/>
    <lineage>
        <taxon>Eukaryota</taxon>
        <taxon>Fungi</taxon>
        <taxon>Dikarya</taxon>
        <taxon>Ascomycota</taxon>
        <taxon>Pezizomycotina</taxon>
        <taxon>Sordariomycetes</taxon>
        <taxon>Hypocreomycetidae</taxon>
        <taxon>Hypocreales</taxon>
        <taxon>Nectriaceae</taxon>
        <taxon>Fusarium</taxon>
    </lineage>
</organism>
<dbReference type="OMA" id="ANIWKKA"/>
<name>A0A2T4GXM1_FUSCU</name>
<reference evidence="8 9" key="1">
    <citation type="submission" date="2018-02" db="EMBL/GenBank/DDBJ databases">
        <title>Fusarium culmorum secondary metabolites in fungal-bacterial-plant interactions.</title>
        <authorList>
            <person name="Schmidt R."/>
        </authorList>
    </citation>
    <scope>NUCLEOTIDE SEQUENCE [LARGE SCALE GENOMIC DNA]</scope>
    <source>
        <strain evidence="8 9">PV</strain>
    </source>
</reference>
<evidence type="ECO:0000259" key="7">
    <source>
        <dbReference type="Pfam" id="PF22725"/>
    </source>
</evidence>
<dbReference type="Pfam" id="PF22725">
    <property type="entry name" value="GFO_IDH_MocA_C3"/>
    <property type="match status" value="1"/>
</dbReference>
<dbReference type="PANTHER" id="PTHR22604">
    <property type="entry name" value="OXIDOREDUCTASES"/>
    <property type="match status" value="1"/>
</dbReference>
<evidence type="ECO:0000256" key="5">
    <source>
        <dbReference type="ARBA" id="ARBA00049233"/>
    </source>
</evidence>
<dbReference type="Gene3D" id="3.30.360.10">
    <property type="entry name" value="Dihydrodipicolinate Reductase, domain 2"/>
    <property type="match status" value="1"/>
</dbReference>
<evidence type="ECO:0000256" key="1">
    <source>
        <dbReference type="ARBA" id="ARBA00010928"/>
    </source>
</evidence>
<evidence type="ECO:0000256" key="3">
    <source>
        <dbReference type="ARBA" id="ARBA00038984"/>
    </source>
</evidence>
<evidence type="ECO:0000313" key="8">
    <source>
        <dbReference type="EMBL" id="PTD08249.1"/>
    </source>
</evidence>
<dbReference type="GO" id="GO:0000166">
    <property type="term" value="F:nucleotide binding"/>
    <property type="evidence" value="ECO:0007669"/>
    <property type="project" value="InterPro"/>
</dbReference>
<dbReference type="InterPro" id="IPR055170">
    <property type="entry name" value="GFO_IDH_MocA-like_dom"/>
</dbReference>
<dbReference type="SUPFAM" id="SSF55347">
    <property type="entry name" value="Glyceraldehyde-3-phosphate dehydrogenase-like, C-terminal domain"/>
    <property type="match status" value="1"/>
</dbReference>
<evidence type="ECO:0000256" key="2">
    <source>
        <dbReference type="ARBA" id="ARBA00023002"/>
    </source>
</evidence>